<dbReference type="SFLD" id="SFLDG00179">
    <property type="entry name" value="mandelate_racemase"/>
    <property type="match status" value="1"/>
</dbReference>
<keyword evidence="10" id="KW-1185">Reference proteome</keyword>
<dbReference type="SFLD" id="SFLDF00006">
    <property type="entry name" value="rhamnonate_dehydratase"/>
    <property type="match status" value="1"/>
</dbReference>
<dbReference type="InterPro" id="IPR029065">
    <property type="entry name" value="Enolase_C-like"/>
</dbReference>
<dbReference type="SUPFAM" id="SSF54826">
    <property type="entry name" value="Enolase N-terminal domain-like"/>
    <property type="match status" value="1"/>
</dbReference>
<protein>
    <recommendedName>
        <fullName evidence="7">L-rhamnonate dehydratase</fullName>
        <ecNumber evidence="6">4.2.1.90</ecNumber>
    </recommendedName>
</protein>
<keyword evidence="2" id="KW-0479">Metal-binding</keyword>
<dbReference type="GO" id="GO:0050032">
    <property type="term" value="F:L-rhamnonate dehydratase activity"/>
    <property type="evidence" value="ECO:0007669"/>
    <property type="project" value="UniProtKB-EC"/>
</dbReference>
<evidence type="ECO:0000256" key="3">
    <source>
        <dbReference type="ARBA" id="ARBA00022842"/>
    </source>
</evidence>
<dbReference type="InterPro" id="IPR046945">
    <property type="entry name" value="RHMD-like"/>
</dbReference>
<name>A0A6M1SX04_9HYPH</name>
<evidence type="ECO:0000256" key="6">
    <source>
        <dbReference type="ARBA" id="ARBA00067087"/>
    </source>
</evidence>
<dbReference type="RefSeq" id="WP_164535086.1">
    <property type="nucleotide sequence ID" value="NZ_JAALFG010000003.1"/>
</dbReference>
<dbReference type="InterPro" id="IPR036849">
    <property type="entry name" value="Enolase-like_C_sf"/>
</dbReference>
<accession>A0A6M1SX04</accession>
<evidence type="ECO:0000259" key="8">
    <source>
        <dbReference type="SMART" id="SM00922"/>
    </source>
</evidence>
<reference evidence="9 10" key="2">
    <citation type="submission" date="2020-03" db="EMBL/GenBank/DDBJ databases">
        <title>Devosia chinhatensis sp. nov., isolated from a hexachlorocyclohexane (HCH) dump site in India.</title>
        <authorList>
            <person name="Kumar M."/>
            <person name="Lal R."/>
        </authorList>
    </citation>
    <scope>NUCLEOTIDE SEQUENCE [LARGE SCALE GENOMIC DNA]</scope>
    <source>
        <strain evidence="9 10">H239</strain>
    </source>
</reference>
<gene>
    <name evidence="9" type="primary">rhmD</name>
    <name evidence="9" type="ORF">G5575_15325</name>
</gene>
<dbReference type="InterPro" id="IPR023444">
    <property type="entry name" value="L-Rhamnon_dehydrat"/>
</dbReference>
<dbReference type="InterPro" id="IPR013342">
    <property type="entry name" value="Mandelate_racemase_C"/>
</dbReference>
<feature type="domain" description="Mandelate racemase/muconate lactonizing enzyme C-terminal" evidence="8">
    <location>
        <begin position="167"/>
        <end position="265"/>
    </location>
</feature>
<dbReference type="PANTHER" id="PTHR13794">
    <property type="entry name" value="ENOLASE SUPERFAMILY, MANDELATE RACEMASE"/>
    <property type="match status" value="1"/>
</dbReference>
<dbReference type="GO" id="GO:0016052">
    <property type="term" value="P:carbohydrate catabolic process"/>
    <property type="evidence" value="ECO:0007669"/>
    <property type="project" value="TreeGrafter"/>
</dbReference>
<dbReference type="AlphaFoldDB" id="A0A6M1SX04"/>
<keyword evidence="3" id="KW-0460">Magnesium</keyword>
<sequence>MSGAFVVAAVRAYLVEAGDTGGDYHRRQEGHWISDTLISNPMSGHAKYRESRTSWGIGVLGSLVVEIEAADGTIGVATGMGGEPACFLIKRHFERFLIGSDPRDTARIWDQMFRASMFYGRKGLTMTAISVVDLALWDLLGKLRGEPVYKMIGGAVRDELTLYCTGPEPTVYQELGFFGGKIPLPEGPMDGPAGMRRNVERVAAVRDAVGPDFPIMIDCYMSLDVPYAIELAEKTRRFDVYWIEEALHPDDFDGHKLLKAACPWMRWTTGEHEYTRYGFRNLVVNRAVDIIQPDLMWLGGLTELIRVAALANAYDIPVVPHGSGAYSYHFSITQPQAIFCEYINISPDGRSVTPVFGTMFTNEVIPENGRITLSDEPGFGLELDRDATHLVQFD</sequence>
<dbReference type="FunFam" id="3.20.20.120:FF:000005">
    <property type="entry name" value="Putative L-rhamnonate dehydratase"/>
    <property type="match status" value="1"/>
</dbReference>
<dbReference type="SUPFAM" id="SSF51604">
    <property type="entry name" value="Enolase C-terminal domain-like"/>
    <property type="match status" value="1"/>
</dbReference>
<evidence type="ECO:0000313" key="9">
    <source>
        <dbReference type="EMBL" id="NGP18843.1"/>
    </source>
</evidence>
<comment type="caution">
    <text evidence="9">The sequence shown here is derived from an EMBL/GenBank/DDBJ whole genome shotgun (WGS) entry which is preliminary data.</text>
</comment>
<dbReference type="EC" id="4.2.1.90" evidence="6"/>
<dbReference type="Pfam" id="PF02746">
    <property type="entry name" value="MR_MLE_N"/>
    <property type="match status" value="1"/>
</dbReference>
<comment type="subunit">
    <text evidence="5">Homooctamer; tetramer of dimers.</text>
</comment>
<comment type="similarity">
    <text evidence="4">Belongs to the mandelate racemase/muconate lactonizing enzyme family. RhamD subfamily.</text>
</comment>
<dbReference type="GO" id="GO:0000287">
    <property type="term" value="F:magnesium ion binding"/>
    <property type="evidence" value="ECO:0007669"/>
    <property type="project" value="TreeGrafter"/>
</dbReference>
<dbReference type="SMART" id="SM00922">
    <property type="entry name" value="MR_MLE"/>
    <property type="match status" value="1"/>
</dbReference>
<dbReference type="Gene3D" id="3.20.20.120">
    <property type="entry name" value="Enolase-like C-terminal domain"/>
    <property type="match status" value="1"/>
</dbReference>
<dbReference type="Pfam" id="PF13378">
    <property type="entry name" value="MR_MLE_C"/>
    <property type="match status" value="1"/>
</dbReference>
<dbReference type="SFLD" id="SFLDS00001">
    <property type="entry name" value="Enolase"/>
    <property type="match status" value="1"/>
</dbReference>
<dbReference type="InterPro" id="IPR013341">
    <property type="entry name" value="Mandelate_racemase_N_dom"/>
</dbReference>
<evidence type="ECO:0000313" key="10">
    <source>
        <dbReference type="Proteomes" id="UP000474802"/>
    </source>
</evidence>
<dbReference type="CDD" id="cd03327">
    <property type="entry name" value="MR_like_2"/>
    <property type="match status" value="1"/>
</dbReference>
<evidence type="ECO:0000256" key="2">
    <source>
        <dbReference type="ARBA" id="ARBA00022723"/>
    </source>
</evidence>
<keyword evidence="9" id="KW-0456">Lyase</keyword>
<dbReference type="InterPro" id="IPR029017">
    <property type="entry name" value="Enolase-like_N"/>
</dbReference>
<dbReference type="NCBIfam" id="NF011968">
    <property type="entry name" value="PRK15440.1"/>
    <property type="match status" value="1"/>
</dbReference>
<evidence type="ECO:0000256" key="4">
    <source>
        <dbReference type="ARBA" id="ARBA00061339"/>
    </source>
</evidence>
<dbReference type="PANTHER" id="PTHR13794:SF58">
    <property type="entry name" value="MITOCHONDRIAL ENOLASE SUPERFAMILY MEMBER 1"/>
    <property type="match status" value="1"/>
</dbReference>
<evidence type="ECO:0000256" key="7">
    <source>
        <dbReference type="ARBA" id="ARBA00074351"/>
    </source>
</evidence>
<proteinExistence type="inferred from homology"/>
<organism evidence="9 10">
    <name type="scientific">Devosia aurantiaca</name>
    <dbReference type="NCBI Taxonomy" id="2714858"/>
    <lineage>
        <taxon>Bacteria</taxon>
        <taxon>Pseudomonadati</taxon>
        <taxon>Pseudomonadota</taxon>
        <taxon>Alphaproteobacteria</taxon>
        <taxon>Hyphomicrobiales</taxon>
        <taxon>Devosiaceae</taxon>
        <taxon>Devosia</taxon>
    </lineage>
</organism>
<dbReference type="Gene3D" id="3.30.390.10">
    <property type="entry name" value="Enolase-like, N-terminal domain"/>
    <property type="match status" value="1"/>
</dbReference>
<comment type="cofactor">
    <cofactor evidence="1">
        <name>Mg(2+)</name>
        <dbReference type="ChEBI" id="CHEBI:18420"/>
    </cofactor>
</comment>
<reference evidence="9 10" key="1">
    <citation type="submission" date="2020-02" db="EMBL/GenBank/DDBJ databases">
        <authorList>
            <person name="Khan S.A."/>
            <person name="Jeon C.O."/>
            <person name="Chun B.H."/>
        </authorList>
    </citation>
    <scope>NUCLEOTIDE SEQUENCE [LARGE SCALE GENOMIC DNA]</scope>
    <source>
        <strain evidence="9 10">H239</strain>
    </source>
</reference>
<dbReference type="EMBL" id="JAALFG010000003">
    <property type="protein sequence ID" value="NGP18843.1"/>
    <property type="molecule type" value="Genomic_DNA"/>
</dbReference>
<dbReference type="Proteomes" id="UP000474802">
    <property type="component" value="Unassembled WGS sequence"/>
</dbReference>
<evidence type="ECO:0000256" key="5">
    <source>
        <dbReference type="ARBA" id="ARBA00063011"/>
    </source>
</evidence>
<evidence type="ECO:0000256" key="1">
    <source>
        <dbReference type="ARBA" id="ARBA00001946"/>
    </source>
</evidence>